<feature type="compositionally biased region" description="Polar residues" evidence="1">
    <location>
        <begin position="103"/>
        <end position="116"/>
    </location>
</feature>
<protein>
    <submittedName>
        <fullName evidence="3">Uncharacterized protein</fullName>
    </submittedName>
</protein>
<sequence>MSDQNLDGNNAEPENTGIPADPTNPNAEPAQAPIPEPIAAPDCDTADGAQQTPPAAPPSPYGTPPMPPEPQAANDTFQGQATPQQPVAAQEQTAPVGQAMPQGYTQHIPQPPTQQYGAPAQNPYGYQQQPYGQQNAQQPYGQSTSQPPYGQPYQPPQQPPYGGSAGYQPPQPPQPPYQPYGVSGQEPPKRKVWPWVLVGCILIGLLGLGGCVGCVACTAYMADSGRSNSYSYNYPYDDSYDYNYNYGDEYGYDPDDYSSLFTYSYSEIMENKDLYDNTIENGMISNGIYEVGVDIEPGRYFIEGDPTAEGRYGLYEPNDDAVDSYEMSESIVYFGNYYADLEKGDIIVFSPAADQHMMAVADATFAPTAPYSSGLYLVGTDIPAGTYTVTYEQDAALNASAEAAAYIMKDLEWDDDSITDEYYAAKGGSHTITVEDGQWVEAYAVTLTPVEASS</sequence>
<name>A0ABN6MDL3_9ACTN</name>
<feature type="compositionally biased region" description="Pro residues" evidence="1">
    <location>
        <begin position="149"/>
        <end position="159"/>
    </location>
</feature>
<gene>
    <name evidence="3" type="ORF">CE91St30_14250</name>
</gene>
<proteinExistence type="predicted"/>
<accession>A0ABN6MDL3</accession>
<evidence type="ECO:0000313" key="3">
    <source>
        <dbReference type="EMBL" id="BDE96092.1"/>
    </source>
</evidence>
<feature type="compositionally biased region" description="Polar residues" evidence="1">
    <location>
        <begin position="73"/>
        <end position="95"/>
    </location>
</feature>
<evidence type="ECO:0000256" key="1">
    <source>
        <dbReference type="SAM" id="MobiDB-lite"/>
    </source>
</evidence>
<dbReference type="RefSeq" id="WP_244412365.1">
    <property type="nucleotide sequence ID" value="NZ_AP025564.1"/>
</dbReference>
<keyword evidence="4" id="KW-1185">Reference proteome</keyword>
<evidence type="ECO:0000313" key="4">
    <source>
        <dbReference type="Proteomes" id="UP001320544"/>
    </source>
</evidence>
<feature type="region of interest" description="Disordered" evidence="1">
    <location>
        <begin position="1"/>
        <end position="185"/>
    </location>
</feature>
<dbReference type="Proteomes" id="UP001320544">
    <property type="component" value="Chromosome"/>
</dbReference>
<keyword evidence="2" id="KW-0812">Transmembrane</keyword>
<feature type="compositionally biased region" description="Pro residues" evidence="1">
    <location>
        <begin position="54"/>
        <end position="70"/>
    </location>
</feature>
<feature type="transmembrane region" description="Helical" evidence="2">
    <location>
        <begin position="192"/>
        <end position="222"/>
    </location>
</feature>
<organism evidence="3 4">
    <name type="scientific">Raoultibacter timonensis</name>
    <dbReference type="NCBI Taxonomy" id="1907662"/>
    <lineage>
        <taxon>Bacteria</taxon>
        <taxon>Bacillati</taxon>
        <taxon>Actinomycetota</taxon>
        <taxon>Coriobacteriia</taxon>
        <taxon>Eggerthellales</taxon>
        <taxon>Eggerthellaceae</taxon>
        <taxon>Raoultibacter</taxon>
    </lineage>
</organism>
<dbReference type="EMBL" id="AP025564">
    <property type="protein sequence ID" value="BDE96092.1"/>
    <property type="molecule type" value="Genomic_DNA"/>
</dbReference>
<feature type="compositionally biased region" description="Low complexity" evidence="1">
    <location>
        <begin position="118"/>
        <end position="148"/>
    </location>
</feature>
<keyword evidence="2" id="KW-1133">Transmembrane helix</keyword>
<feature type="compositionally biased region" description="Pro residues" evidence="1">
    <location>
        <begin position="169"/>
        <end position="178"/>
    </location>
</feature>
<evidence type="ECO:0000256" key="2">
    <source>
        <dbReference type="SAM" id="Phobius"/>
    </source>
</evidence>
<keyword evidence="2" id="KW-0472">Membrane</keyword>
<reference evidence="3 4" key="1">
    <citation type="submission" date="2022-01" db="EMBL/GenBank/DDBJ databases">
        <title>Novel bile acid biosynthetic pathways are enriched in the microbiome of centenarians.</title>
        <authorList>
            <person name="Sato Y."/>
            <person name="Atarashi K."/>
            <person name="Plichta R.D."/>
            <person name="Arai Y."/>
            <person name="Sasajima S."/>
            <person name="Kearney M.S."/>
            <person name="Suda W."/>
            <person name="Takeshita K."/>
            <person name="Sasaki T."/>
            <person name="Okamoto S."/>
            <person name="Skelly N.A."/>
            <person name="Okamura Y."/>
            <person name="Vlamakis H."/>
            <person name="Li Y."/>
            <person name="Tanoue T."/>
            <person name="Takei H."/>
            <person name="Nittono H."/>
            <person name="Narushima S."/>
            <person name="Irie J."/>
            <person name="Itoh H."/>
            <person name="Moriya K."/>
            <person name="Sugiura Y."/>
            <person name="Suematsu M."/>
            <person name="Moritoki N."/>
            <person name="Shibata S."/>
            <person name="Littman R.D."/>
            <person name="Fischbach A.M."/>
            <person name="Uwamino Y."/>
            <person name="Inoue T."/>
            <person name="Honda A."/>
            <person name="Hattori M."/>
            <person name="Murai T."/>
            <person name="Xavier J.R."/>
            <person name="Hirose N."/>
            <person name="Honda K."/>
        </authorList>
    </citation>
    <scope>NUCLEOTIDE SEQUENCE [LARGE SCALE GENOMIC DNA]</scope>
    <source>
        <strain evidence="3 4">CE91-St30</strain>
    </source>
</reference>